<protein>
    <submittedName>
        <fullName evidence="5">TetR/AcrR family transcriptional regulator</fullName>
    </submittedName>
    <submittedName>
        <fullName evidence="4">Transcriptional regulator, TetR family</fullName>
    </submittedName>
</protein>
<dbReference type="InterPro" id="IPR001647">
    <property type="entry name" value="HTH_TetR"/>
</dbReference>
<reference evidence="4 6" key="1">
    <citation type="submission" date="2016-10" db="EMBL/GenBank/DDBJ databases">
        <authorList>
            <person name="de Groot N.N."/>
        </authorList>
    </citation>
    <scope>NUCLEOTIDE SEQUENCE [LARGE SCALE GENOMIC DNA]</scope>
    <source>
        <strain evidence="4 6">CGMCC 4.1859</strain>
    </source>
</reference>
<keyword evidence="1 2" id="KW-0238">DNA-binding</keyword>
<evidence type="ECO:0000313" key="7">
    <source>
        <dbReference type="Proteomes" id="UP001432161"/>
    </source>
</evidence>
<dbReference type="GO" id="GO:0000976">
    <property type="term" value="F:transcription cis-regulatory region binding"/>
    <property type="evidence" value="ECO:0007669"/>
    <property type="project" value="TreeGrafter"/>
</dbReference>
<dbReference type="EMBL" id="CP108330">
    <property type="protein sequence ID" value="WUR38125.1"/>
    <property type="molecule type" value="Genomic_DNA"/>
</dbReference>
<dbReference type="EMBL" id="FNAX01000007">
    <property type="protein sequence ID" value="SDF31278.1"/>
    <property type="molecule type" value="Genomic_DNA"/>
</dbReference>
<accession>A0A1G7K1Z2</accession>
<dbReference type="InterPro" id="IPR009057">
    <property type="entry name" value="Homeodomain-like_sf"/>
</dbReference>
<dbReference type="SUPFAM" id="SSF46689">
    <property type="entry name" value="Homeodomain-like"/>
    <property type="match status" value="1"/>
</dbReference>
<evidence type="ECO:0000259" key="3">
    <source>
        <dbReference type="PROSITE" id="PS50977"/>
    </source>
</evidence>
<keyword evidence="7" id="KW-1185">Reference proteome</keyword>
<feature type="domain" description="HTH tetR-type" evidence="3">
    <location>
        <begin position="7"/>
        <end position="67"/>
    </location>
</feature>
<dbReference type="Proteomes" id="UP000198614">
    <property type="component" value="Unassembled WGS sequence"/>
</dbReference>
<dbReference type="PANTHER" id="PTHR30055:SF146">
    <property type="entry name" value="HTH-TYPE TRANSCRIPTIONAL DUAL REGULATOR CECR"/>
    <property type="match status" value="1"/>
</dbReference>
<reference evidence="5" key="2">
    <citation type="submission" date="2022-10" db="EMBL/GenBank/DDBJ databases">
        <title>The complete genomes of actinobacterial strains from the NBC collection.</title>
        <authorList>
            <person name="Joergensen T.S."/>
            <person name="Alvarez Arevalo M."/>
            <person name="Sterndorff E.B."/>
            <person name="Faurdal D."/>
            <person name="Vuksanovic O."/>
            <person name="Mourched A.-S."/>
            <person name="Charusanti P."/>
            <person name="Shaw S."/>
            <person name="Blin K."/>
            <person name="Weber T."/>
        </authorList>
    </citation>
    <scope>NUCLEOTIDE SEQUENCE</scope>
    <source>
        <strain evidence="5">NBC_00489</strain>
    </source>
</reference>
<dbReference type="PRINTS" id="PR00455">
    <property type="entry name" value="HTHTETR"/>
</dbReference>
<dbReference type="Gene3D" id="1.10.357.10">
    <property type="entry name" value="Tetracycline Repressor, domain 2"/>
    <property type="match status" value="1"/>
</dbReference>
<proteinExistence type="predicted"/>
<gene>
    <name evidence="5" type="ORF">OHN36_13420</name>
    <name evidence="4" type="ORF">SAMN05216260_107154</name>
</gene>
<sequence length="190" mass="21476">MVRMSAEERRESVIRAATSEFARGGYHGTSTDAIAKRVGVSQPYLFRLFPDKRAIFRAATERCTKEIIETFEKAADGLRGEEALHSMAEAYTQVIAERPELLQLQMQMYVAVAAAEREGDHEFGEAVRAQWMHLWDTVHLPLGADVDETTTFLAYGMLVNCLVAMGFPPEHRVWEGLYPSARAKRRLGER</sequence>
<dbReference type="AlphaFoldDB" id="A0A1G7K1Z2"/>
<name>A0A1G7K1Z2_9ACTN</name>
<dbReference type="Pfam" id="PF00440">
    <property type="entry name" value="TetR_N"/>
    <property type="match status" value="1"/>
</dbReference>
<evidence type="ECO:0000256" key="1">
    <source>
        <dbReference type="ARBA" id="ARBA00023125"/>
    </source>
</evidence>
<evidence type="ECO:0000313" key="4">
    <source>
        <dbReference type="EMBL" id="SDF31278.1"/>
    </source>
</evidence>
<evidence type="ECO:0000313" key="6">
    <source>
        <dbReference type="Proteomes" id="UP000198614"/>
    </source>
</evidence>
<dbReference type="PANTHER" id="PTHR30055">
    <property type="entry name" value="HTH-TYPE TRANSCRIPTIONAL REGULATOR RUTR"/>
    <property type="match status" value="1"/>
</dbReference>
<evidence type="ECO:0000313" key="5">
    <source>
        <dbReference type="EMBL" id="WUR38125.1"/>
    </source>
</evidence>
<dbReference type="Proteomes" id="UP001432161">
    <property type="component" value="Chromosome"/>
</dbReference>
<organism evidence="4 6">
    <name type="scientific">Streptomyces griseoaurantiacus</name>
    <dbReference type="NCBI Taxonomy" id="68213"/>
    <lineage>
        <taxon>Bacteria</taxon>
        <taxon>Bacillati</taxon>
        <taxon>Actinomycetota</taxon>
        <taxon>Actinomycetes</taxon>
        <taxon>Kitasatosporales</taxon>
        <taxon>Streptomycetaceae</taxon>
        <taxon>Streptomyces</taxon>
        <taxon>Streptomyces aurantiacus group</taxon>
    </lineage>
</organism>
<dbReference type="PROSITE" id="PS50977">
    <property type="entry name" value="HTH_TETR_2"/>
    <property type="match status" value="1"/>
</dbReference>
<dbReference type="GO" id="GO:0003700">
    <property type="term" value="F:DNA-binding transcription factor activity"/>
    <property type="evidence" value="ECO:0007669"/>
    <property type="project" value="TreeGrafter"/>
</dbReference>
<feature type="DNA-binding region" description="H-T-H motif" evidence="2">
    <location>
        <begin position="30"/>
        <end position="49"/>
    </location>
</feature>
<dbReference type="InterPro" id="IPR050109">
    <property type="entry name" value="HTH-type_TetR-like_transc_reg"/>
</dbReference>
<evidence type="ECO:0000256" key="2">
    <source>
        <dbReference type="PROSITE-ProRule" id="PRU00335"/>
    </source>
</evidence>